<keyword evidence="3" id="KW-0843">Virulence</keyword>
<accession>A0A1I6W7D6</accession>
<reference evidence="8" key="1">
    <citation type="submission" date="2016-10" db="EMBL/GenBank/DDBJ databases">
        <authorList>
            <person name="Varghese N."/>
            <person name="Submissions S."/>
        </authorList>
    </citation>
    <scope>NUCLEOTIDE SEQUENCE [LARGE SCALE GENOMIC DNA]</scope>
    <source>
        <strain evidence="8">DSM 26894</strain>
    </source>
</reference>
<dbReference type="STRING" id="311180.SAMN04488050_11575"/>
<protein>
    <submittedName>
        <fullName evidence="7">Type IV secretion system protein VirB9</fullName>
    </submittedName>
</protein>
<keyword evidence="8" id="KW-1185">Reference proteome</keyword>
<sequence length="283" mass="30958">MRLRAALIACAVLTAATPVFALDVPRPSRSDTRVRSVSYNEWDVVRVVGTIRTTVQVVFAQTEEIIDVGSGDTVSWEIVPRGNILYLKAREANPPTNLQIATMRADGTTRTYSFELIVREGAITNTSEDVYFQIRFAYPTDEANRRREAAATQKARAQEQAAKARLAESVATSVSKNWRYLAAGSRVLQPTQAYDNGEMTVLTFARRTRMPAVFIVGSAGTERLANTTVRKNQVIVHDVAPELRLRLGGEVTALYNMGQGHAVGGDAGTGTTSPSVRREIIGE</sequence>
<keyword evidence="4" id="KW-0175">Coiled coil</keyword>
<dbReference type="InterPro" id="IPR038161">
    <property type="entry name" value="VirB9/CagX/TrbG_C_sf"/>
</dbReference>
<dbReference type="NCBIfam" id="TIGR02781">
    <property type="entry name" value="VirB9"/>
    <property type="match status" value="1"/>
</dbReference>
<evidence type="ECO:0000256" key="5">
    <source>
        <dbReference type="SAM" id="MobiDB-lite"/>
    </source>
</evidence>
<dbReference type="Gene3D" id="2.60.40.2500">
    <property type="match status" value="1"/>
</dbReference>
<dbReference type="InterPro" id="IPR014148">
    <property type="entry name" value="VirB9"/>
</dbReference>
<feature type="region of interest" description="Disordered" evidence="5">
    <location>
        <begin position="264"/>
        <end position="283"/>
    </location>
</feature>
<feature type="signal peptide" evidence="6">
    <location>
        <begin position="1"/>
        <end position="21"/>
    </location>
</feature>
<comment type="similarity">
    <text evidence="1">Belongs to the TrbG/VirB9 family.</text>
</comment>
<evidence type="ECO:0000256" key="3">
    <source>
        <dbReference type="ARBA" id="ARBA00023026"/>
    </source>
</evidence>
<dbReference type="InterPro" id="IPR010258">
    <property type="entry name" value="Conjugal_tfr_TrbG/VirB9/CagX"/>
</dbReference>
<proteinExistence type="inferred from homology"/>
<dbReference type="Pfam" id="PF03524">
    <property type="entry name" value="CagX"/>
    <property type="match status" value="1"/>
</dbReference>
<dbReference type="AlphaFoldDB" id="A0A1I6W7D6"/>
<dbReference type="RefSeq" id="WP_092430669.1">
    <property type="nucleotide sequence ID" value="NZ_FNCL01000021.1"/>
</dbReference>
<dbReference type="CDD" id="cd06911">
    <property type="entry name" value="VirB9_CagX_TrbG"/>
    <property type="match status" value="1"/>
</dbReference>
<evidence type="ECO:0000313" key="8">
    <source>
        <dbReference type="Proteomes" id="UP000199392"/>
    </source>
</evidence>
<feature type="coiled-coil region" evidence="4">
    <location>
        <begin position="140"/>
        <end position="167"/>
    </location>
</feature>
<organism evidence="7 8">
    <name type="scientific">Alloyangia pacifica</name>
    <dbReference type="NCBI Taxonomy" id="311180"/>
    <lineage>
        <taxon>Bacteria</taxon>
        <taxon>Pseudomonadati</taxon>
        <taxon>Pseudomonadota</taxon>
        <taxon>Alphaproteobacteria</taxon>
        <taxon>Rhodobacterales</taxon>
        <taxon>Roseobacteraceae</taxon>
        <taxon>Alloyangia</taxon>
    </lineage>
</organism>
<evidence type="ECO:0000256" key="4">
    <source>
        <dbReference type="SAM" id="Coils"/>
    </source>
</evidence>
<name>A0A1I6W7D6_9RHOB</name>
<dbReference type="Proteomes" id="UP000199392">
    <property type="component" value="Unassembled WGS sequence"/>
</dbReference>
<evidence type="ECO:0000256" key="1">
    <source>
        <dbReference type="ARBA" id="ARBA00006135"/>
    </source>
</evidence>
<gene>
    <name evidence="7" type="ORF">SAMN04488050_11575</name>
</gene>
<evidence type="ECO:0000313" key="7">
    <source>
        <dbReference type="EMBL" id="SFT21494.1"/>
    </source>
</evidence>
<dbReference type="OrthoDB" id="7390264at2"/>
<evidence type="ECO:0000256" key="2">
    <source>
        <dbReference type="ARBA" id="ARBA00022729"/>
    </source>
</evidence>
<dbReference type="EMBL" id="FOZW01000015">
    <property type="protein sequence ID" value="SFT21494.1"/>
    <property type="molecule type" value="Genomic_DNA"/>
</dbReference>
<dbReference type="InterPro" id="IPR033645">
    <property type="entry name" value="VirB9/CagX/TrbG_C"/>
</dbReference>
<keyword evidence="2 6" id="KW-0732">Signal</keyword>
<evidence type="ECO:0000256" key="6">
    <source>
        <dbReference type="SAM" id="SignalP"/>
    </source>
</evidence>
<feature type="chain" id="PRO_5011584662" evidence="6">
    <location>
        <begin position="22"/>
        <end position="283"/>
    </location>
</feature>